<reference evidence="1 2" key="1">
    <citation type="submission" date="2016-06" db="EMBL/GenBank/DDBJ databases">
        <authorList>
            <person name="Kjaerup R.B."/>
            <person name="Dalgaard T.S."/>
            <person name="Juul-Madsen H.R."/>
        </authorList>
    </citation>
    <scope>NUCLEOTIDE SEQUENCE [LARGE SCALE GENOMIC DNA]</scope>
    <source>
        <strain evidence="1 2">E3012</strain>
    </source>
</reference>
<evidence type="ECO:0000313" key="1">
    <source>
        <dbReference type="EMBL" id="OCB61243.1"/>
    </source>
</evidence>
<gene>
    <name evidence="1" type="ORF">A5677_13230</name>
</gene>
<organism evidence="1 2">
    <name type="scientific">Mycobacterium malmoense</name>
    <dbReference type="NCBI Taxonomy" id="1780"/>
    <lineage>
        <taxon>Bacteria</taxon>
        <taxon>Bacillati</taxon>
        <taxon>Actinomycetota</taxon>
        <taxon>Actinomycetes</taxon>
        <taxon>Mycobacteriales</taxon>
        <taxon>Mycobacteriaceae</taxon>
        <taxon>Mycobacterium</taxon>
    </lineage>
</organism>
<name>A0A1B9DD19_MYCMA</name>
<proteinExistence type="predicted"/>
<comment type="caution">
    <text evidence="1">The sequence shown here is derived from an EMBL/GenBank/DDBJ whole genome shotgun (WGS) entry which is preliminary data.</text>
</comment>
<dbReference type="EMBL" id="MBEE01000032">
    <property type="protein sequence ID" value="OCB61243.1"/>
    <property type="molecule type" value="Genomic_DNA"/>
</dbReference>
<accession>A0A1B9DD19</accession>
<dbReference type="RefSeq" id="WP_065442881.1">
    <property type="nucleotide sequence ID" value="NZ_MBEA01000051.1"/>
</dbReference>
<evidence type="ECO:0000313" key="2">
    <source>
        <dbReference type="Proteomes" id="UP000092683"/>
    </source>
</evidence>
<dbReference type="Proteomes" id="UP000092683">
    <property type="component" value="Unassembled WGS sequence"/>
</dbReference>
<protein>
    <submittedName>
        <fullName evidence="1">Uncharacterized protein</fullName>
    </submittedName>
</protein>
<sequence length="81" mass="9053">MTDKWFSDSSAPGQLTLADLCDQIEQKMHLNADNQKAPQEFPDWQSCVADRDATIYKLSAAIVNLCQMVKYLSAEGQRGDT</sequence>
<dbReference type="OrthoDB" id="4738014at2"/>
<dbReference type="AlphaFoldDB" id="A0A1B9DD19"/>